<sequence>MNVVAFFHAYKFTHFAEANIQKTQHAKDLSLLDKLTTLIFGINNPRPTNKIFPAQPYQKVVLRSSQNIECWHIKIPNSKGTVVLFHGYSGNKSLMLDKSDEFIKLGYSTFLVDFIGTGGSAGNQTTIGFREAQDVKASLDYLSQQQEKNVILFGTSMGAAAILKAADAYSIQPAAAILECPFGSMYQTTCARFRQMQVPCFPMANLLVLWGGVQNGFWAYGHNPQEYARKVDFPVLLLYGEKDLEVSREETKQIFANLNGKKLLRTYPEAGHENYLNRYKQEWLQDISGFLNETIVTD</sequence>
<dbReference type="PANTHER" id="PTHR43358:SF4">
    <property type="entry name" value="ALPHA_BETA HYDROLASE FOLD-1 DOMAIN-CONTAINING PROTEIN"/>
    <property type="match status" value="1"/>
</dbReference>
<dbReference type="Pfam" id="PF12146">
    <property type="entry name" value="Hydrolase_4"/>
    <property type="match status" value="1"/>
</dbReference>
<dbReference type="InterPro" id="IPR052920">
    <property type="entry name" value="DNA-binding_regulatory"/>
</dbReference>
<dbReference type="KEGG" id="rhoz:GXP67_04105"/>
<evidence type="ECO:0000313" key="3">
    <source>
        <dbReference type="Proteomes" id="UP000480178"/>
    </source>
</evidence>
<accession>A0A6C0GDC3</accession>
<protein>
    <submittedName>
        <fullName evidence="2">Alpha/beta hydrolase</fullName>
    </submittedName>
</protein>
<feature type="domain" description="Serine aminopeptidase S33" evidence="1">
    <location>
        <begin position="77"/>
        <end position="187"/>
    </location>
</feature>
<name>A0A6C0GDC3_9BACT</name>
<organism evidence="2 3">
    <name type="scientific">Rhodocytophaga rosea</name>
    <dbReference type="NCBI Taxonomy" id="2704465"/>
    <lineage>
        <taxon>Bacteria</taxon>
        <taxon>Pseudomonadati</taxon>
        <taxon>Bacteroidota</taxon>
        <taxon>Cytophagia</taxon>
        <taxon>Cytophagales</taxon>
        <taxon>Rhodocytophagaceae</taxon>
        <taxon>Rhodocytophaga</taxon>
    </lineage>
</organism>
<evidence type="ECO:0000313" key="2">
    <source>
        <dbReference type="EMBL" id="QHT65908.1"/>
    </source>
</evidence>
<dbReference type="PANTHER" id="PTHR43358">
    <property type="entry name" value="ALPHA/BETA-HYDROLASE"/>
    <property type="match status" value="1"/>
</dbReference>
<dbReference type="SUPFAM" id="SSF53474">
    <property type="entry name" value="alpha/beta-Hydrolases"/>
    <property type="match status" value="1"/>
</dbReference>
<keyword evidence="2" id="KW-0378">Hydrolase</keyword>
<keyword evidence="3" id="KW-1185">Reference proteome</keyword>
<dbReference type="Proteomes" id="UP000480178">
    <property type="component" value="Chromosome"/>
</dbReference>
<dbReference type="GO" id="GO:0016787">
    <property type="term" value="F:hydrolase activity"/>
    <property type="evidence" value="ECO:0007669"/>
    <property type="project" value="UniProtKB-KW"/>
</dbReference>
<evidence type="ECO:0000259" key="1">
    <source>
        <dbReference type="Pfam" id="PF12146"/>
    </source>
</evidence>
<dbReference type="InterPro" id="IPR022742">
    <property type="entry name" value="Hydrolase_4"/>
</dbReference>
<dbReference type="AlphaFoldDB" id="A0A6C0GDC3"/>
<dbReference type="RefSeq" id="WP_162441981.1">
    <property type="nucleotide sequence ID" value="NZ_CP048222.1"/>
</dbReference>
<reference evidence="2 3" key="1">
    <citation type="submission" date="2020-01" db="EMBL/GenBank/DDBJ databases">
        <authorList>
            <person name="Kim M.K."/>
        </authorList>
    </citation>
    <scope>NUCLEOTIDE SEQUENCE [LARGE SCALE GENOMIC DNA]</scope>
    <source>
        <strain evidence="2 3">172606-1</strain>
    </source>
</reference>
<dbReference type="EMBL" id="CP048222">
    <property type="protein sequence ID" value="QHT65908.1"/>
    <property type="molecule type" value="Genomic_DNA"/>
</dbReference>
<proteinExistence type="predicted"/>
<dbReference type="Gene3D" id="3.40.50.1820">
    <property type="entry name" value="alpha/beta hydrolase"/>
    <property type="match status" value="1"/>
</dbReference>
<gene>
    <name evidence="2" type="ORF">GXP67_04105</name>
</gene>
<dbReference type="InterPro" id="IPR029058">
    <property type="entry name" value="AB_hydrolase_fold"/>
</dbReference>